<accession>F9W4C3</accession>
<dbReference type="Gene3D" id="3.90.150.10">
    <property type="entry name" value="Variant Surface Glycoprotein, subunit A domain 1"/>
    <property type="match status" value="1"/>
</dbReference>
<comment type="caution">
    <text evidence="2">The sequence shown here is derived from an EMBL/GenBank/DDBJ whole genome shotgun (WGS) entry which is preliminary data.</text>
</comment>
<sequence>MSIKGSSVWWLVASMFMAWLPMVSVGSLYPKAIPTEAGESICTLSWKLKEVTLWASEKVEALRKESDAYASQLLDWQLHFHESLECEVNQSILEEIRTALGTANEELQKLPKKAIRAGALAAKSAGRLDEFITVFANAQKESFMNQVNYCMTGGGRPARRRDLIDCFPTGSRLEIGETNLAKIPESTTSRNEPNLASEIKNITHSSLSKHWYRYALDSGAECNLIKGASSGILGVNLNGPLWWGGVILTIGKSFSGQIEKTAFNAGEIANATKGSESNKSFWTASPSTAIPHLNKTLAAIQDFKDAEAIITRKFSEIEKIEKQIETCLSNETMEEGHTQSCFKNAVKINAELQAANALLERYHKEKGPPFSRSALIHHQSVVNVWYLILATFL</sequence>
<keyword evidence="2" id="KW-0675">Receptor</keyword>
<dbReference type="AlphaFoldDB" id="F9W4C3"/>
<organism evidence="2 3">
    <name type="scientific">Trypanosoma congolense (strain IL3000)</name>
    <dbReference type="NCBI Taxonomy" id="1068625"/>
    <lineage>
        <taxon>Eukaryota</taxon>
        <taxon>Discoba</taxon>
        <taxon>Euglenozoa</taxon>
        <taxon>Kinetoplastea</taxon>
        <taxon>Metakinetoplastina</taxon>
        <taxon>Trypanosomatida</taxon>
        <taxon>Trypanosomatidae</taxon>
        <taxon>Trypanosoma</taxon>
        <taxon>Nannomonas</taxon>
    </lineage>
</organism>
<proteinExistence type="predicted"/>
<keyword evidence="3" id="KW-1185">Reference proteome</keyword>
<feature type="transmembrane region" description="Helical" evidence="1">
    <location>
        <begin position="7"/>
        <end position="29"/>
    </location>
</feature>
<protein>
    <submittedName>
        <fullName evidence="2">Transferrin receptor-like, ESAG6-like</fullName>
    </submittedName>
</protein>
<keyword evidence="1" id="KW-0472">Membrane</keyword>
<dbReference type="Proteomes" id="UP000000702">
    <property type="component" value="Unassembled WGS sequence"/>
</dbReference>
<evidence type="ECO:0000256" key="1">
    <source>
        <dbReference type="SAM" id="Phobius"/>
    </source>
</evidence>
<keyword evidence="1" id="KW-1133">Transmembrane helix</keyword>
<gene>
    <name evidence="2" type="ORF">TCIL3000_0_29330</name>
</gene>
<evidence type="ECO:0000313" key="3">
    <source>
        <dbReference type="Proteomes" id="UP000000702"/>
    </source>
</evidence>
<dbReference type="VEuPathDB" id="TriTrypDB:TcIL3000_0_29330"/>
<dbReference type="SUPFAM" id="SSF58087">
    <property type="entry name" value="Variant surface glycoprotein (N-terminal domain)"/>
    <property type="match status" value="1"/>
</dbReference>
<reference evidence="2 3" key="2">
    <citation type="journal article" date="2012" name="Proc. Natl. Acad. Sci. U.S.A.">
        <title>Antigenic diversity is generated by distinct evolutionary mechanisms in African trypanosome species.</title>
        <authorList>
            <person name="Jackson A.P."/>
            <person name="Berry A."/>
            <person name="Aslett M."/>
            <person name="Allison H.C."/>
            <person name="Burton P."/>
            <person name="Vavrova-Anderson J."/>
            <person name="Brown R."/>
            <person name="Browne H."/>
            <person name="Corton N."/>
            <person name="Hauser H."/>
            <person name="Gamble J."/>
            <person name="Gilderthorp R."/>
            <person name="Marcello L."/>
            <person name="McQuillan J."/>
            <person name="Otto T.D."/>
            <person name="Quail M.A."/>
            <person name="Sanders M.J."/>
            <person name="van Tonder A."/>
            <person name="Ginger M.L."/>
            <person name="Field M.C."/>
            <person name="Barry J.D."/>
            <person name="Hertz-Fowler C."/>
            <person name="Berriman M."/>
        </authorList>
    </citation>
    <scope>NUCLEOTIDE SEQUENCE [LARGE SCALE GENOMIC DNA]</scope>
    <source>
        <strain evidence="2 3">IL3000</strain>
    </source>
</reference>
<evidence type="ECO:0000313" key="2">
    <source>
        <dbReference type="EMBL" id="CCD12012.1"/>
    </source>
</evidence>
<dbReference type="EMBL" id="CAEQ01000540">
    <property type="protein sequence ID" value="CCD12012.1"/>
    <property type="molecule type" value="Genomic_DNA"/>
</dbReference>
<reference evidence="3" key="1">
    <citation type="submission" date="2011-07" db="EMBL/GenBank/DDBJ databases">
        <title>Divergent evolution of antigenic variation in African trypanosomes.</title>
        <authorList>
            <person name="Jackson A.P."/>
            <person name="Berry A."/>
            <person name="Allison H.C."/>
            <person name="Burton P."/>
            <person name="Anderson J."/>
            <person name="Aslett M."/>
            <person name="Brown R."/>
            <person name="Corton N."/>
            <person name="Harris D."/>
            <person name="Hauser H."/>
            <person name="Gamble J."/>
            <person name="Gilderthorp R."/>
            <person name="McQuillan J."/>
            <person name="Quail M.A."/>
            <person name="Sanders M."/>
            <person name="Van Tonder A."/>
            <person name="Ginger M.L."/>
            <person name="Donelson J.E."/>
            <person name="Field M.C."/>
            <person name="Barry J.D."/>
            <person name="Berriman M."/>
            <person name="Hertz-Fowler C."/>
        </authorList>
    </citation>
    <scope>NUCLEOTIDE SEQUENCE [LARGE SCALE GENOMIC DNA]</scope>
    <source>
        <strain evidence="3">IL3000</strain>
    </source>
</reference>
<keyword evidence="1" id="KW-0812">Transmembrane</keyword>
<name>F9W4C3_TRYCI</name>